<keyword evidence="2" id="KW-1185">Reference proteome</keyword>
<sequence length="149" mass="17185">MSDPDNKNAVPLRAVPMNEGNMDLMANKFQKLISEHNLMGFVVDYPYRLSIEGFKASDETITGFINDLCRTRKFKGLKYTYWSDQIATKHMDFVVKHNVEFILENLNLPNLEPKEMVDKFVAARLLQGYLDCINSSLAYEEAIFTNNYS</sequence>
<reference evidence="1" key="1">
    <citation type="journal article" date="2022" name="Plant J.">
        <title>Strategies of tolerance reflected in two North American maple genomes.</title>
        <authorList>
            <person name="McEvoy S.L."/>
            <person name="Sezen U.U."/>
            <person name="Trouern-Trend A."/>
            <person name="McMahon S.M."/>
            <person name="Schaberg P.G."/>
            <person name="Yang J."/>
            <person name="Wegrzyn J.L."/>
            <person name="Swenson N.G."/>
        </authorList>
    </citation>
    <scope>NUCLEOTIDE SEQUENCE</scope>
    <source>
        <strain evidence="1">NS2018</strain>
    </source>
</reference>
<accession>A0AA39SRU7</accession>
<dbReference type="InterPro" id="IPR037027">
    <property type="entry name" value="YqgF/RNaseH-like_dom_sf"/>
</dbReference>
<dbReference type="AlphaFoldDB" id="A0AA39SRU7"/>
<comment type="caution">
    <text evidence="1">The sequence shown here is derived from an EMBL/GenBank/DDBJ whole genome shotgun (WGS) entry which is preliminary data.</text>
</comment>
<dbReference type="Gene3D" id="3.30.420.140">
    <property type="entry name" value="YqgF/RNase H-like domain"/>
    <property type="match status" value="1"/>
</dbReference>
<protein>
    <submittedName>
        <fullName evidence="1">Uncharacterized protein</fullName>
    </submittedName>
</protein>
<reference evidence="1" key="2">
    <citation type="submission" date="2023-06" db="EMBL/GenBank/DDBJ databases">
        <authorList>
            <person name="Swenson N.G."/>
            <person name="Wegrzyn J.L."/>
            <person name="Mcevoy S.L."/>
        </authorList>
    </citation>
    <scope>NUCLEOTIDE SEQUENCE</scope>
    <source>
        <strain evidence="1">NS2018</strain>
        <tissue evidence="1">Leaf</tissue>
    </source>
</reference>
<evidence type="ECO:0000313" key="2">
    <source>
        <dbReference type="Proteomes" id="UP001168877"/>
    </source>
</evidence>
<dbReference type="EMBL" id="JAUESC010000003">
    <property type="protein sequence ID" value="KAK0598927.1"/>
    <property type="molecule type" value="Genomic_DNA"/>
</dbReference>
<dbReference type="Pfam" id="PF03652">
    <property type="entry name" value="RuvX"/>
    <property type="match status" value="1"/>
</dbReference>
<dbReference type="InterPro" id="IPR012337">
    <property type="entry name" value="RNaseH-like_sf"/>
</dbReference>
<dbReference type="GO" id="GO:0000967">
    <property type="term" value="P:rRNA 5'-end processing"/>
    <property type="evidence" value="ECO:0007669"/>
    <property type="project" value="TreeGrafter"/>
</dbReference>
<dbReference type="InterPro" id="IPR005227">
    <property type="entry name" value="YqgF"/>
</dbReference>
<dbReference type="PANTHER" id="PTHR33317">
    <property type="entry name" value="POLYNUCLEOTIDYL TRANSFERASE, RIBONUCLEASE H-LIKE SUPERFAMILY PROTEIN"/>
    <property type="match status" value="1"/>
</dbReference>
<proteinExistence type="predicted"/>
<dbReference type="SUPFAM" id="SSF53098">
    <property type="entry name" value="Ribonuclease H-like"/>
    <property type="match status" value="1"/>
</dbReference>
<evidence type="ECO:0000313" key="1">
    <source>
        <dbReference type="EMBL" id="KAK0598927.1"/>
    </source>
</evidence>
<dbReference type="Proteomes" id="UP001168877">
    <property type="component" value="Unassembled WGS sequence"/>
</dbReference>
<name>A0AA39SRU7_ACESA</name>
<gene>
    <name evidence="1" type="ORF">LWI29_000767</name>
</gene>
<organism evidence="1 2">
    <name type="scientific">Acer saccharum</name>
    <name type="common">Sugar maple</name>
    <dbReference type="NCBI Taxonomy" id="4024"/>
    <lineage>
        <taxon>Eukaryota</taxon>
        <taxon>Viridiplantae</taxon>
        <taxon>Streptophyta</taxon>
        <taxon>Embryophyta</taxon>
        <taxon>Tracheophyta</taxon>
        <taxon>Spermatophyta</taxon>
        <taxon>Magnoliopsida</taxon>
        <taxon>eudicotyledons</taxon>
        <taxon>Gunneridae</taxon>
        <taxon>Pentapetalae</taxon>
        <taxon>rosids</taxon>
        <taxon>malvids</taxon>
        <taxon>Sapindales</taxon>
        <taxon>Sapindaceae</taxon>
        <taxon>Hippocastanoideae</taxon>
        <taxon>Acereae</taxon>
        <taxon>Acer</taxon>
    </lineage>
</organism>
<dbReference type="PANTHER" id="PTHR33317:SF1">
    <property type="entry name" value="POLYNUCLEOTIDYL TRANSFERASE, RIBONUCLEASE H-LIKE SUPERFAMILY PROTEIN"/>
    <property type="match status" value="1"/>
</dbReference>